<protein>
    <submittedName>
        <fullName evidence="1">Uncharacterized protein</fullName>
    </submittedName>
</protein>
<gene>
    <name evidence="1" type="ORF">JN11_00743</name>
</gene>
<evidence type="ECO:0000313" key="2">
    <source>
        <dbReference type="Proteomes" id="UP000317010"/>
    </source>
</evidence>
<dbReference type="EMBL" id="VLLI01000002">
    <property type="protein sequence ID" value="TWJ03206.1"/>
    <property type="molecule type" value="Genomic_DNA"/>
</dbReference>
<keyword evidence="2" id="KW-1185">Reference proteome</keyword>
<sequence>MKRILGNSLAPEIGSVDALTLAQLSGRGLAGRIIDYPHLIKTAIADGMKYFFVEQSRYFNETQLQSPGVNTHYMKNLVL</sequence>
<proteinExistence type="predicted"/>
<comment type="caution">
    <text evidence="1">The sequence shown here is derived from an EMBL/GenBank/DDBJ whole genome shotgun (WGS) entry which is preliminary data.</text>
</comment>
<name>A0A562UBQ9_9SPHI</name>
<evidence type="ECO:0000313" key="1">
    <source>
        <dbReference type="EMBL" id="TWJ03206.1"/>
    </source>
</evidence>
<organism evidence="1 2">
    <name type="scientific">Mucilaginibacter frigoritolerans</name>
    <dbReference type="NCBI Taxonomy" id="652788"/>
    <lineage>
        <taxon>Bacteria</taxon>
        <taxon>Pseudomonadati</taxon>
        <taxon>Bacteroidota</taxon>
        <taxon>Sphingobacteriia</taxon>
        <taxon>Sphingobacteriales</taxon>
        <taxon>Sphingobacteriaceae</taxon>
        <taxon>Mucilaginibacter</taxon>
    </lineage>
</organism>
<dbReference type="AlphaFoldDB" id="A0A562UBQ9"/>
<dbReference type="RefSeq" id="WP_144909742.1">
    <property type="nucleotide sequence ID" value="NZ_VLLI01000002.1"/>
</dbReference>
<accession>A0A562UBQ9</accession>
<dbReference type="OrthoDB" id="9798407at2"/>
<dbReference type="Proteomes" id="UP000317010">
    <property type="component" value="Unassembled WGS sequence"/>
</dbReference>
<reference evidence="1 2" key="1">
    <citation type="submission" date="2019-07" db="EMBL/GenBank/DDBJ databases">
        <title>Genomic Encyclopedia of Archaeal and Bacterial Type Strains, Phase II (KMG-II): from individual species to whole genera.</title>
        <authorList>
            <person name="Goeker M."/>
        </authorList>
    </citation>
    <scope>NUCLEOTIDE SEQUENCE [LARGE SCALE GENOMIC DNA]</scope>
    <source>
        <strain evidence="1 2">ATCC BAA-1854</strain>
    </source>
</reference>